<dbReference type="Gene3D" id="3.40.630.30">
    <property type="match status" value="1"/>
</dbReference>
<dbReference type="STRING" id="267850.ADINL_2334"/>
<keyword evidence="5 8" id="KW-0808">Transferase</keyword>
<comment type="catalytic activity">
    <reaction evidence="7 8">
        <text>L-2,4-diaminobutanoate + acetyl-CoA = (2S)-4-acetamido-2-aminobutanoate + CoA + H(+)</text>
        <dbReference type="Rhea" id="RHEA:16901"/>
        <dbReference type="ChEBI" id="CHEBI:15378"/>
        <dbReference type="ChEBI" id="CHEBI:57287"/>
        <dbReference type="ChEBI" id="CHEBI:57288"/>
        <dbReference type="ChEBI" id="CHEBI:58761"/>
        <dbReference type="ChEBI" id="CHEBI:58929"/>
        <dbReference type="EC" id="2.3.1.178"/>
    </reaction>
</comment>
<comment type="pathway">
    <text evidence="1 8">Amine and polyamine biosynthesis; ectoine biosynthesis; L-ectoine from L-aspartate 4-semialdehyde: step 2/3.</text>
</comment>
<comment type="similarity">
    <text evidence="2 8">Belongs to the acetyltransferase family. EctA subfamily.</text>
</comment>
<evidence type="ECO:0000313" key="11">
    <source>
        <dbReference type="Proteomes" id="UP000027318"/>
    </source>
</evidence>
<dbReference type="UniPathway" id="UPA00067">
    <property type="reaction ID" value="UER00122"/>
</dbReference>
<dbReference type="AlphaFoldDB" id="A0A063Y216"/>
<dbReference type="PATRIC" id="fig|267850.7.peg.2302"/>
<evidence type="ECO:0000313" key="10">
    <source>
        <dbReference type="EMBL" id="KDE39205.1"/>
    </source>
</evidence>
<dbReference type="EC" id="2.3.1.178" evidence="3 8"/>
<name>A0A063Y216_9GAMM</name>
<keyword evidence="6 8" id="KW-0012">Acyltransferase</keyword>
<evidence type="ECO:0000256" key="8">
    <source>
        <dbReference type="RuleBase" id="RU365045"/>
    </source>
</evidence>
<evidence type="ECO:0000256" key="2">
    <source>
        <dbReference type="ARBA" id="ARBA00010712"/>
    </source>
</evidence>
<organism evidence="10 11">
    <name type="scientific">Nitrincola lacisaponensis</name>
    <dbReference type="NCBI Taxonomy" id="267850"/>
    <lineage>
        <taxon>Bacteria</taxon>
        <taxon>Pseudomonadati</taxon>
        <taxon>Pseudomonadota</taxon>
        <taxon>Gammaproteobacteria</taxon>
        <taxon>Oceanospirillales</taxon>
        <taxon>Oceanospirillaceae</taxon>
        <taxon>Nitrincola</taxon>
    </lineage>
</organism>
<evidence type="ECO:0000259" key="9">
    <source>
        <dbReference type="PROSITE" id="PS51186"/>
    </source>
</evidence>
<accession>A0A063Y216</accession>
<dbReference type="CDD" id="cd04301">
    <property type="entry name" value="NAT_SF"/>
    <property type="match status" value="1"/>
</dbReference>
<feature type="domain" description="N-acetyltransferase" evidence="9">
    <location>
        <begin position="11"/>
        <end position="153"/>
    </location>
</feature>
<dbReference type="InterPro" id="IPR016181">
    <property type="entry name" value="Acyl_CoA_acyltransferase"/>
</dbReference>
<dbReference type="SUPFAM" id="SSF55729">
    <property type="entry name" value="Acyl-CoA N-acyltransferases (Nat)"/>
    <property type="match status" value="1"/>
</dbReference>
<evidence type="ECO:0000256" key="7">
    <source>
        <dbReference type="ARBA" id="ARBA00048924"/>
    </source>
</evidence>
<dbReference type="InterPro" id="IPR012772">
    <property type="entry name" value="Ectoine_EctA"/>
</dbReference>
<dbReference type="RefSeq" id="WP_051632759.1">
    <property type="nucleotide sequence ID" value="NZ_JMSZ01000032.1"/>
</dbReference>
<reference evidence="10 11" key="1">
    <citation type="journal article" date="2005" name="Int. J. Syst. Evol. Microbiol.">
        <title>Nitrincola lacisaponensis gen. nov., sp. nov., a novel alkaliphilic bacterium isolated from an alkaline, saline lake.</title>
        <authorList>
            <person name="Dimitriu P.A."/>
            <person name="Shukla S.K."/>
            <person name="Conradt J."/>
            <person name="Marquez M.C."/>
            <person name="Ventosa A."/>
            <person name="Maglia A."/>
            <person name="Peyton B.M."/>
            <person name="Pinkart H.C."/>
            <person name="Mormile M.R."/>
        </authorList>
    </citation>
    <scope>NUCLEOTIDE SEQUENCE [LARGE SCALE GENOMIC DNA]</scope>
    <source>
        <strain evidence="10 11">4CA</strain>
    </source>
</reference>
<keyword evidence="11" id="KW-1185">Reference proteome</keyword>
<evidence type="ECO:0000256" key="3">
    <source>
        <dbReference type="ARBA" id="ARBA00012355"/>
    </source>
</evidence>
<dbReference type="GO" id="GO:0019491">
    <property type="term" value="P:ectoine biosynthetic process"/>
    <property type="evidence" value="ECO:0007669"/>
    <property type="project" value="UniProtKB-UniPathway"/>
</dbReference>
<dbReference type="PROSITE" id="PS51186">
    <property type="entry name" value="GNAT"/>
    <property type="match status" value="1"/>
</dbReference>
<evidence type="ECO:0000256" key="1">
    <source>
        <dbReference type="ARBA" id="ARBA00004978"/>
    </source>
</evidence>
<dbReference type="Pfam" id="PF00583">
    <property type="entry name" value="Acetyltransf_1"/>
    <property type="match status" value="1"/>
</dbReference>
<comment type="caution">
    <text evidence="10">The sequence shown here is derived from an EMBL/GenBank/DDBJ whole genome shotgun (WGS) entry which is preliminary data.</text>
</comment>
<dbReference type="Proteomes" id="UP000027318">
    <property type="component" value="Unassembled WGS sequence"/>
</dbReference>
<dbReference type="GO" id="GO:0033816">
    <property type="term" value="F:diaminobutyrate acetyltransferase activity"/>
    <property type="evidence" value="ECO:0007669"/>
    <property type="project" value="UniProtKB-EC"/>
</dbReference>
<dbReference type="NCBIfam" id="TIGR02406">
    <property type="entry name" value="ectoine_EctA"/>
    <property type="match status" value="1"/>
</dbReference>
<protein>
    <recommendedName>
        <fullName evidence="4 8">L-2,4-diaminobutyric acid acetyltransferase</fullName>
        <shortName evidence="8">DABA acetyltransferase</shortName>
        <ecNumber evidence="3 8">2.3.1.178</ecNumber>
    </recommendedName>
</protein>
<evidence type="ECO:0000256" key="5">
    <source>
        <dbReference type="ARBA" id="ARBA00022679"/>
    </source>
</evidence>
<proteinExistence type="inferred from homology"/>
<gene>
    <name evidence="8" type="primary">ectA</name>
    <name evidence="10" type="ORF">ADINL_2334</name>
</gene>
<evidence type="ECO:0000256" key="6">
    <source>
        <dbReference type="ARBA" id="ARBA00023315"/>
    </source>
</evidence>
<sequence length="174" mass="19421">MDKYNTGSDTLIFRKPQATDGQPLNALVNRCPPLDTNSTYCNLLQCTHFADTSIAVENADQALVGFISGYIPPTRPDTLFVWQVAVDPGCRGQGLAQRMLKALVERCRTEQSIRYIETTITPGNSASEALFTRVYTELQAPIEKTVLFSRKTHFADQHDDEVLWRGGPLDTRQA</sequence>
<comment type="function">
    <text evidence="8">Catalyzes the acetylation of L-2,4-diaminobutyrate (DABA) to gamma-N-acetyl-alpha,gamma-diaminobutyric acid (ADABA) with acetyl coenzyme A.</text>
</comment>
<dbReference type="InterPro" id="IPR000182">
    <property type="entry name" value="GNAT_dom"/>
</dbReference>
<evidence type="ECO:0000256" key="4">
    <source>
        <dbReference type="ARBA" id="ARBA00017935"/>
    </source>
</evidence>
<dbReference type="EMBL" id="JMSZ01000032">
    <property type="protein sequence ID" value="KDE39205.1"/>
    <property type="molecule type" value="Genomic_DNA"/>
</dbReference>